<dbReference type="InterPro" id="IPR000486">
    <property type="entry name" value="Xdiol_ring_cleave_dOase_1/2"/>
</dbReference>
<dbReference type="RefSeq" id="WP_391353803.1">
    <property type="nucleotide sequence ID" value="NZ_JBHVKT010000006.1"/>
</dbReference>
<evidence type="ECO:0000256" key="3">
    <source>
        <dbReference type="ARBA" id="ARBA00022723"/>
    </source>
</evidence>
<comment type="cofactor">
    <cofactor evidence="1 8">
        <name>Fe(2+)</name>
        <dbReference type="ChEBI" id="CHEBI:29033"/>
    </cofactor>
</comment>
<feature type="domain" description="VOC" evidence="9">
    <location>
        <begin position="5"/>
        <end position="120"/>
    </location>
</feature>
<organism evidence="10 11">
    <name type="scientific">Prauserella flavalba</name>
    <dbReference type="NCBI Taxonomy" id="1477506"/>
    <lineage>
        <taxon>Bacteria</taxon>
        <taxon>Bacillati</taxon>
        <taxon>Actinomycetota</taxon>
        <taxon>Actinomycetes</taxon>
        <taxon>Pseudonocardiales</taxon>
        <taxon>Pseudonocardiaceae</taxon>
        <taxon>Prauserella</taxon>
    </lineage>
</organism>
<evidence type="ECO:0000256" key="4">
    <source>
        <dbReference type="ARBA" id="ARBA00022797"/>
    </source>
</evidence>
<keyword evidence="5 8" id="KW-0223">Dioxygenase</keyword>
<evidence type="ECO:0000256" key="1">
    <source>
        <dbReference type="ARBA" id="ARBA00001954"/>
    </source>
</evidence>
<dbReference type="InterPro" id="IPR029068">
    <property type="entry name" value="Glyas_Bleomycin-R_OHBP_Dase"/>
</dbReference>
<dbReference type="AlphaFoldDB" id="A0A318LLH4"/>
<keyword evidence="11" id="KW-1185">Reference proteome</keyword>
<keyword evidence="6 8" id="KW-0560">Oxidoreductase</keyword>
<evidence type="ECO:0000259" key="9">
    <source>
        <dbReference type="PROSITE" id="PS51819"/>
    </source>
</evidence>
<dbReference type="InterPro" id="IPR050383">
    <property type="entry name" value="GlyoxalaseI/FosfomycinResist"/>
</dbReference>
<dbReference type="EMBL" id="MASU01000012">
    <property type="protein sequence ID" value="PXY25481.1"/>
    <property type="molecule type" value="Genomic_DNA"/>
</dbReference>
<dbReference type="Pfam" id="PF22632">
    <property type="entry name" value="BphC_D1"/>
    <property type="match status" value="1"/>
</dbReference>
<dbReference type="PANTHER" id="PTHR21366">
    <property type="entry name" value="GLYOXALASE FAMILY PROTEIN"/>
    <property type="match status" value="1"/>
</dbReference>
<keyword evidence="4 8" id="KW-0058">Aromatic hydrocarbons catabolism</keyword>
<reference evidence="10 11" key="1">
    <citation type="submission" date="2016-07" db="EMBL/GenBank/DDBJ databases">
        <title>Draft genome sequence of Prauserella sp. YIM 121212, isolated from alkaline soil.</title>
        <authorList>
            <person name="Ruckert C."/>
            <person name="Albersmeier A."/>
            <person name="Jiang C.-L."/>
            <person name="Jiang Y."/>
            <person name="Kalinowski J."/>
            <person name="Schneider O."/>
            <person name="Winkler A."/>
            <person name="Zotchev S.B."/>
        </authorList>
    </citation>
    <scope>NUCLEOTIDE SEQUENCE [LARGE SCALE GENOMIC DNA]</scope>
    <source>
        <strain evidence="10 11">YIM 121212</strain>
    </source>
</reference>
<dbReference type="Pfam" id="PF00903">
    <property type="entry name" value="Glyoxalase"/>
    <property type="match status" value="1"/>
</dbReference>
<dbReference type="CDD" id="cd07237">
    <property type="entry name" value="BphC1-RGP6_C_like"/>
    <property type="match status" value="1"/>
</dbReference>
<comment type="similarity">
    <text evidence="2 8">Belongs to the extradiol ring-cleavage dioxygenase family.</text>
</comment>
<dbReference type="InterPro" id="IPR004360">
    <property type="entry name" value="Glyas_Fos-R_dOase_dom"/>
</dbReference>
<evidence type="ECO:0000256" key="7">
    <source>
        <dbReference type="ARBA" id="ARBA00023004"/>
    </source>
</evidence>
<keyword evidence="3" id="KW-0479">Metal-binding</keyword>
<dbReference type="PANTHER" id="PTHR21366:SF14">
    <property type="entry name" value="GLYOXALASE DOMAIN-CONTAINING PROTEIN 5"/>
    <property type="match status" value="1"/>
</dbReference>
<accession>A0A318LLH4</accession>
<feature type="domain" description="VOC" evidence="9">
    <location>
        <begin position="142"/>
        <end position="258"/>
    </location>
</feature>
<dbReference type="GO" id="GO:0051213">
    <property type="term" value="F:dioxygenase activity"/>
    <property type="evidence" value="ECO:0007669"/>
    <property type="project" value="UniProtKB-KW"/>
</dbReference>
<keyword evidence="7 8" id="KW-0408">Iron</keyword>
<evidence type="ECO:0000256" key="6">
    <source>
        <dbReference type="ARBA" id="ARBA00023002"/>
    </source>
</evidence>
<dbReference type="CDD" id="cd07252">
    <property type="entry name" value="BphC1-RGP6_N_like"/>
    <property type="match status" value="1"/>
</dbReference>
<name>A0A318LLH4_9PSEU</name>
<dbReference type="Proteomes" id="UP000247892">
    <property type="component" value="Unassembled WGS sequence"/>
</dbReference>
<dbReference type="Gene3D" id="3.10.180.10">
    <property type="entry name" value="2,3-Dihydroxybiphenyl 1,2-Dioxygenase, domain 1"/>
    <property type="match status" value="2"/>
</dbReference>
<gene>
    <name evidence="10" type="ORF">BA062_25240</name>
</gene>
<dbReference type="SUPFAM" id="SSF54593">
    <property type="entry name" value="Glyoxalase/Bleomycin resistance protein/Dihydroxybiphenyl dioxygenase"/>
    <property type="match status" value="2"/>
</dbReference>
<evidence type="ECO:0000256" key="5">
    <source>
        <dbReference type="ARBA" id="ARBA00022964"/>
    </source>
</evidence>
<protein>
    <recommendedName>
        <fullName evidence="9">VOC domain-containing protein</fullName>
    </recommendedName>
</protein>
<evidence type="ECO:0000313" key="11">
    <source>
        <dbReference type="Proteomes" id="UP000247892"/>
    </source>
</evidence>
<evidence type="ECO:0000256" key="2">
    <source>
        <dbReference type="ARBA" id="ARBA00008784"/>
    </source>
</evidence>
<sequence>MSVNALGHLSISTSKKDEWLKFAGNVLGMQICQSNPDGVTRVRLDDRSYRLEFEEGADEELTRIGWEVPDAAGLEDVIARLEGDGLTVTRCGADEAAARDVQGLAKTVDGSGFTLEFFYGQRKSVEPFISPRSANFVTGGLGLGHVVLMTPVFDDAVRFYTDVLGFRLSDTLRLGPARVAFLRCNPRHHSVALIEAEAKGIHHFMVEVTDVDMVGRAHDACRDGGAGIMMDLGRHSNDEMFSFYARTPSGFGLEYGHGGVLVDDSTWTVTEIAGPSLWGHRGSMV</sequence>
<proteinExistence type="inferred from homology"/>
<evidence type="ECO:0000256" key="8">
    <source>
        <dbReference type="RuleBase" id="RU000683"/>
    </source>
</evidence>
<evidence type="ECO:0000313" key="10">
    <source>
        <dbReference type="EMBL" id="PXY25481.1"/>
    </source>
</evidence>
<dbReference type="InterPro" id="IPR037523">
    <property type="entry name" value="VOC_core"/>
</dbReference>
<dbReference type="GO" id="GO:0008198">
    <property type="term" value="F:ferrous iron binding"/>
    <property type="evidence" value="ECO:0007669"/>
    <property type="project" value="InterPro"/>
</dbReference>
<dbReference type="PROSITE" id="PS51819">
    <property type="entry name" value="VOC"/>
    <property type="match status" value="2"/>
</dbReference>
<dbReference type="PROSITE" id="PS00082">
    <property type="entry name" value="EXTRADIOL_DIOXYGENAS"/>
    <property type="match status" value="1"/>
</dbReference>
<comment type="caution">
    <text evidence="10">The sequence shown here is derived from an EMBL/GenBank/DDBJ whole genome shotgun (WGS) entry which is preliminary data.</text>
</comment>